<protein>
    <submittedName>
        <fullName evidence="5">E3 ubiquitin-protein ligase MIB2-like</fullName>
    </submittedName>
</protein>
<keyword evidence="2 3" id="KW-0040">ANK repeat</keyword>
<evidence type="ECO:0000256" key="3">
    <source>
        <dbReference type="PROSITE-ProRule" id="PRU00023"/>
    </source>
</evidence>
<dbReference type="InterPro" id="IPR002110">
    <property type="entry name" value="Ankyrin_rpt"/>
</dbReference>
<dbReference type="Proteomes" id="UP000694865">
    <property type="component" value="Unplaced"/>
</dbReference>
<keyword evidence="1" id="KW-0677">Repeat</keyword>
<evidence type="ECO:0000256" key="1">
    <source>
        <dbReference type="ARBA" id="ARBA00022737"/>
    </source>
</evidence>
<dbReference type="InterPro" id="IPR036770">
    <property type="entry name" value="Ankyrin_rpt-contain_sf"/>
</dbReference>
<feature type="repeat" description="ANK" evidence="3">
    <location>
        <begin position="52"/>
        <end position="84"/>
    </location>
</feature>
<sequence>MLEFVFGETIMQLDFVEGWNDCTTFECTDGRVEIARLLVESKADLNIKDTWYGQTALHWSAWHHRVEIARLLVESKAHLDIQDTRHGNTALHMAFSEENISVAKVLINGGSNLYAVNSDADTPLELFFKTLRIQCVKDADLTVFSETLSRQSEELGIHLVQLK</sequence>
<evidence type="ECO:0000313" key="5">
    <source>
        <dbReference type="RefSeq" id="XP_006825634.1"/>
    </source>
</evidence>
<proteinExistence type="predicted"/>
<dbReference type="Pfam" id="PF12796">
    <property type="entry name" value="Ank_2"/>
    <property type="match status" value="1"/>
</dbReference>
<organism evidence="4 5">
    <name type="scientific">Saccoglossus kowalevskii</name>
    <name type="common">Acorn worm</name>
    <dbReference type="NCBI Taxonomy" id="10224"/>
    <lineage>
        <taxon>Eukaryota</taxon>
        <taxon>Metazoa</taxon>
        <taxon>Hemichordata</taxon>
        <taxon>Enteropneusta</taxon>
        <taxon>Harrimaniidae</taxon>
        <taxon>Saccoglossus</taxon>
    </lineage>
</organism>
<dbReference type="Gene3D" id="1.25.40.20">
    <property type="entry name" value="Ankyrin repeat-containing domain"/>
    <property type="match status" value="2"/>
</dbReference>
<dbReference type="GeneID" id="102802049"/>
<dbReference type="Pfam" id="PF00023">
    <property type="entry name" value="Ank"/>
    <property type="match status" value="1"/>
</dbReference>
<dbReference type="SMART" id="SM00248">
    <property type="entry name" value="ANK"/>
    <property type="match status" value="3"/>
</dbReference>
<gene>
    <name evidence="5" type="primary">LOC102802049</name>
</gene>
<reference evidence="5" key="1">
    <citation type="submission" date="2025-08" db="UniProtKB">
        <authorList>
            <consortium name="RefSeq"/>
        </authorList>
    </citation>
    <scope>IDENTIFICATION</scope>
    <source>
        <tissue evidence="5">Testes</tissue>
    </source>
</reference>
<dbReference type="PANTHER" id="PTHR24198:SF165">
    <property type="entry name" value="ANKYRIN REPEAT-CONTAINING PROTEIN-RELATED"/>
    <property type="match status" value="1"/>
</dbReference>
<evidence type="ECO:0000313" key="4">
    <source>
        <dbReference type="Proteomes" id="UP000694865"/>
    </source>
</evidence>
<name>A0ABM0N043_SACKO</name>
<dbReference type="RefSeq" id="XP_006825634.1">
    <property type="nucleotide sequence ID" value="XM_006825571.1"/>
</dbReference>
<dbReference type="PROSITE" id="PS50088">
    <property type="entry name" value="ANK_REPEAT"/>
    <property type="match status" value="2"/>
</dbReference>
<keyword evidence="4" id="KW-1185">Reference proteome</keyword>
<dbReference type="SUPFAM" id="SSF48403">
    <property type="entry name" value="Ankyrin repeat"/>
    <property type="match status" value="1"/>
</dbReference>
<evidence type="ECO:0000256" key="2">
    <source>
        <dbReference type="ARBA" id="ARBA00023043"/>
    </source>
</evidence>
<dbReference type="PANTHER" id="PTHR24198">
    <property type="entry name" value="ANKYRIN REPEAT AND PROTEIN KINASE DOMAIN-CONTAINING PROTEIN"/>
    <property type="match status" value="1"/>
</dbReference>
<accession>A0ABM0N043</accession>
<dbReference type="PROSITE" id="PS50297">
    <property type="entry name" value="ANK_REP_REGION"/>
    <property type="match status" value="2"/>
</dbReference>
<feature type="repeat" description="ANK" evidence="3">
    <location>
        <begin position="86"/>
        <end position="118"/>
    </location>
</feature>